<dbReference type="SMART" id="SM00014">
    <property type="entry name" value="acidPPc"/>
    <property type="match status" value="1"/>
</dbReference>
<evidence type="ECO:0000313" key="4">
    <source>
        <dbReference type="Proteomes" id="UP001499933"/>
    </source>
</evidence>
<protein>
    <recommendedName>
        <fullName evidence="2">Phosphatidic acid phosphatase type 2/haloperoxidase domain-containing protein</fullName>
    </recommendedName>
</protein>
<comment type="caution">
    <text evidence="3">The sequence shown here is derived from an EMBL/GenBank/DDBJ whole genome shotgun (WGS) entry which is preliminary data.</text>
</comment>
<dbReference type="Proteomes" id="UP001499933">
    <property type="component" value="Unassembled WGS sequence"/>
</dbReference>
<evidence type="ECO:0000256" key="1">
    <source>
        <dbReference type="SAM" id="Phobius"/>
    </source>
</evidence>
<feature type="domain" description="Phosphatidic acid phosphatase type 2/haloperoxidase" evidence="2">
    <location>
        <begin position="145"/>
        <end position="259"/>
    </location>
</feature>
<sequence>MTVSGSPPPQPEHGVAGELRQDRFVGTKDLASWPTRFGQLLASLARPIGGWIGPHAALVVILVVGMAAVVALSAVAAQVYDAVTEADGVAGLDQPLLAAAMSARVPWLNYAATGFTDVAGVIVMPIVAVVVMMILALRRRSWTPVILITAAGAGSLLMTIAGKRLIGRARPPLADAIPPYEHSASFPSGHTLNAVVIAGVIAYLLVLRQRHRTSRVVTITVAVAFAVTIGATRVYLGHHWFTDVLAAACLGAAWLALVITAHRLYLTTRKSHAPAPAQITDTDRPKSRQTE</sequence>
<dbReference type="EMBL" id="BAAAOG010000005">
    <property type="protein sequence ID" value="GAA1962228.1"/>
    <property type="molecule type" value="Genomic_DNA"/>
</dbReference>
<feature type="transmembrane region" description="Helical" evidence="1">
    <location>
        <begin position="244"/>
        <end position="266"/>
    </location>
</feature>
<accession>A0ABN2R1W9</accession>
<proteinExistence type="predicted"/>
<dbReference type="PANTHER" id="PTHR14969:SF13">
    <property type="entry name" value="AT30094P"/>
    <property type="match status" value="1"/>
</dbReference>
<keyword evidence="4" id="KW-1185">Reference proteome</keyword>
<dbReference type="Pfam" id="PF01569">
    <property type="entry name" value="PAP2"/>
    <property type="match status" value="1"/>
</dbReference>
<dbReference type="InterPro" id="IPR000326">
    <property type="entry name" value="PAP2/HPO"/>
</dbReference>
<dbReference type="CDD" id="cd03392">
    <property type="entry name" value="PAP2_like_2"/>
    <property type="match status" value="1"/>
</dbReference>
<dbReference type="SUPFAM" id="SSF48317">
    <property type="entry name" value="Acid phosphatase/Vanadium-dependent haloperoxidase"/>
    <property type="match status" value="1"/>
</dbReference>
<keyword evidence="1" id="KW-0472">Membrane</keyword>
<feature type="transmembrane region" description="Helical" evidence="1">
    <location>
        <begin position="186"/>
        <end position="207"/>
    </location>
</feature>
<feature type="transmembrane region" description="Helical" evidence="1">
    <location>
        <begin position="216"/>
        <end position="238"/>
    </location>
</feature>
<dbReference type="PANTHER" id="PTHR14969">
    <property type="entry name" value="SPHINGOSINE-1-PHOSPHATE PHOSPHOHYDROLASE"/>
    <property type="match status" value="1"/>
</dbReference>
<evidence type="ECO:0000313" key="3">
    <source>
        <dbReference type="EMBL" id="GAA1962228.1"/>
    </source>
</evidence>
<feature type="transmembrane region" description="Helical" evidence="1">
    <location>
        <begin position="144"/>
        <end position="166"/>
    </location>
</feature>
<dbReference type="InterPro" id="IPR036938">
    <property type="entry name" value="PAP2/HPO_sf"/>
</dbReference>
<feature type="transmembrane region" description="Helical" evidence="1">
    <location>
        <begin position="56"/>
        <end position="80"/>
    </location>
</feature>
<keyword evidence="1" id="KW-0812">Transmembrane</keyword>
<evidence type="ECO:0000259" key="2">
    <source>
        <dbReference type="SMART" id="SM00014"/>
    </source>
</evidence>
<keyword evidence="1" id="KW-1133">Transmembrane helix</keyword>
<name>A0ABN2R1W9_9MICO</name>
<gene>
    <name evidence="3" type="ORF">GCM10009776_26120</name>
</gene>
<organism evidence="3 4">
    <name type="scientific">Microbacterium deminutum</name>
    <dbReference type="NCBI Taxonomy" id="344164"/>
    <lineage>
        <taxon>Bacteria</taxon>
        <taxon>Bacillati</taxon>
        <taxon>Actinomycetota</taxon>
        <taxon>Actinomycetes</taxon>
        <taxon>Micrococcales</taxon>
        <taxon>Microbacteriaceae</taxon>
        <taxon>Microbacterium</taxon>
    </lineage>
</organism>
<dbReference type="Gene3D" id="1.20.144.10">
    <property type="entry name" value="Phosphatidic acid phosphatase type 2/haloperoxidase"/>
    <property type="match status" value="1"/>
</dbReference>
<feature type="transmembrane region" description="Helical" evidence="1">
    <location>
        <begin position="118"/>
        <end position="137"/>
    </location>
</feature>
<reference evidence="3 4" key="1">
    <citation type="journal article" date="2019" name="Int. J. Syst. Evol. Microbiol.">
        <title>The Global Catalogue of Microorganisms (GCM) 10K type strain sequencing project: providing services to taxonomists for standard genome sequencing and annotation.</title>
        <authorList>
            <consortium name="The Broad Institute Genomics Platform"/>
            <consortium name="The Broad Institute Genome Sequencing Center for Infectious Disease"/>
            <person name="Wu L."/>
            <person name="Ma J."/>
        </authorList>
    </citation>
    <scope>NUCLEOTIDE SEQUENCE [LARGE SCALE GENOMIC DNA]</scope>
    <source>
        <strain evidence="3 4">JCM 14901</strain>
    </source>
</reference>
<dbReference type="RefSeq" id="WP_344095332.1">
    <property type="nucleotide sequence ID" value="NZ_BAAAOG010000005.1"/>
</dbReference>